<dbReference type="EMBL" id="CABITT030000006">
    <property type="protein sequence ID" value="VVB07285.1"/>
    <property type="molecule type" value="Genomic_DNA"/>
</dbReference>
<keyword evidence="2" id="KW-1185">Reference proteome</keyword>
<organism evidence="1 2">
    <name type="scientific">Arabis nemorensis</name>
    <dbReference type="NCBI Taxonomy" id="586526"/>
    <lineage>
        <taxon>Eukaryota</taxon>
        <taxon>Viridiplantae</taxon>
        <taxon>Streptophyta</taxon>
        <taxon>Embryophyta</taxon>
        <taxon>Tracheophyta</taxon>
        <taxon>Spermatophyta</taxon>
        <taxon>Magnoliopsida</taxon>
        <taxon>eudicotyledons</taxon>
        <taxon>Gunneridae</taxon>
        <taxon>Pentapetalae</taxon>
        <taxon>rosids</taxon>
        <taxon>malvids</taxon>
        <taxon>Brassicales</taxon>
        <taxon>Brassicaceae</taxon>
        <taxon>Arabideae</taxon>
        <taxon>Arabis</taxon>
    </lineage>
</organism>
<dbReference type="AlphaFoldDB" id="A0A565C117"/>
<reference evidence="1" key="1">
    <citation type="submission" date="2019-07" db="EMBL/GenBank/DDBJ databases">
        <authorList>
            <person name="Dittberner H."/>
        </authorList>
    </citation>
    <scope>NUCLEOTIDE SEQUENCE [LARGE SCALE GENOMIC DNA]</scope>
</reference>
<comment type="caution">
    <text evidence="1">The sequence shown here is derived from an EMBL/GenBank/DDBJ whole genome shotgun (WGS) entry which is preliminary data.</text>
</comment>
<name>A0A565C117_9BRAS</name>
<proteinExistence type="predicted"/>
<accession>A0A565C117</accession>
<evidence type="ECO:0000313" key="1">
    <source>
        <dbReference type="EMBL" id="VVB07285.1"/>
    </source>
</evidence>
<gene>
    <name evidence="1" type="ORF">ANE_LOCUS17729</name>
</gene>
<evidence type="ECO:0000313" key="2">
    <source>
        <dbReference type="Proteomes" id="UP000489600"/>
    </source>
</evidence>
<sequence length="93" mass="10101">MFSLERNATAFEGSDLEKYVGLLSGRVNFSLILRIFNGDSGSSGDRATYVSTWPVVSTTGSGSSSLSSTSCNYSEIEEDDDMIINLKLLINVY</sequence>
<protein>
    <submittedName>
        <fullName evidence="1">Uncharacterized protein</fullName>
    </submittedName>
</protein>
<dbReference type="Proteomes" id="UP000489600">
    <property type="component" value="Unassembled WGS sequence"/>
</dbReference>